<reference evidence="2" key="1">
    <citation type="journal article" date="2023" name="Front. Plant Sci.">
        <title>Chromosomal-level genome assembly of Melastoma candidum provides insights into trichome evolution.</title>
        <authorList>
            <person name="Zhong Y."/>
            <person name="Wu W."/>
            <person name="Sun C."/>
            <person name="Zou P."/>
            <person name="Liu Y."/>
            <person name="Dai S."/>
            <person name="Zhou R."/>
        </authorList>
    </citation>
    <scope>NUCLEOTIDE SEQUENCE [LARGE SCALE GENOMIC DNA]</scope>
</reference>
<gene>
    <name evidence="1" type="ORF">MLD38_003995</name>
</gene>
<protein>
    <submittedName>
        <fullName evidence="1">Uncharacterized protein</fullName>
    </submittedName>
</protein>
<comment type="caution">
    <text evidence="1">The sequence shown here is derived from an EMBL/GenBank/DDBJ whole genome shotgun (WGS) entry which is preliminary data.</text>
</comment>
<sequence length="75" mass="8685">MARHFNSLLRESVEGLRRDLPEASITYVDIYMVKYDLITRAGKHAGFVMCCGHGGTYNYNDSRDVGRRSRLMEKR</sequence>
<evidence type="ECO:0000313" key="2">
    <source>
        <dbReference type="Proteomes" id="UP001057402"/>
    </source>
</evidence>
<organism evidence="1 2">
    <name type="scientific">Melastoma candidum</name>
    <dbReference type="NCBI Taxonomy" id="119954"/>
    <lineage>
        <taxon>Eukaryota</taxon>
        <taxon>Viridiplantae</taxon>
        <taxon>Streptophyta</taxon>
        <taxon>Embryophyta</taxon>
        <taxon>Tracheophyta</taxon>
        <taxon>Spermatophyta</taxon>
        <taxon>Magnoliopsida</taxon>
        <taxon>eudicotyledons</taxon>
        <taxon>Gunneridae</taxon>
        <taxon>Pentapetalae</taxon>
        <taxon>rosids</taxon>
        <taxon>malvids</taxon>
        <taxon>Myrtales</taxon>
        <taxon>Melastomataceae</taxon>
        <taxon>Melastomatoideae</taxon>
        <taxon>Melastomateae</taxon>
        <taxon>Melastoma</taxon>
    </lineage>
</organism>
<accession>A0ACB9S479</accession>
<evidence type="ECO:0000313" key="1">
    <source>
        <dbReference type="EMBL" id="KAI4386022.1"/>
    </source>
</evidence>
<keyword evidence="2" id="KW-1185">Reference proteome</keyword>
<dbReference type="Proteomes" id="UP001057402">
    <property type="component" value="Chromosome 2"/>
</dbReference>
<dbReference type="EMBL" id="CM042881">
    <property type="protein sequence ID" value="KAI4386022.1"/>
    <property type="molecule type" value="Genomic_DNA"/>
</dbReference>
<name>A0ACB9S479_9MYRT</name>
<proteinExistence type="predicted"/>